<name>A0A8S5UCM0_9CAUD</name>
<organism evidence="1">
    <name type="scientific">Siphoviridae sp. ctgN495</name>
    <dbReference type="NCBI Taxonomy" id="2825608"/>
    <lineage>
        <taxon>Viruses</taxon>
        <taxon>Duplodnaviria</taxon>
        <taxon>Heunggongvirae</taxon>
        <taxon>Uroviricota</taxon>
        <taxon>Caudoviricetes</taxon>
    </lineage>
</organism>
<dbReference type="EMBL" id="BK016063">
    <property type="protein sequence ID" value="DAF92146.1"/>
    <property type="molecule type" value="Genomic_DNA"/>
</dbReference>
<sequence length="40" mass="4339">MVETSSNPSIGRIVASYIEKIGLSVRNEDNPSGIVPDHQK</sequence>
<protein>
    <submittedName>
        <fullName evidence="1">Uncharacterized protein</fullName>
    </submittedName>
</protein>
<accession>A0A8S5UCM0</accession>
<evidence type="ECO:0000313" key="1">
    <source>
        <dbReference type="EMBL" id="DAF92146.1"/>
    </source>
</evidence>
<proteinExistence type="predicted"/>
<reference evidence="1" key="1">
    <citation type="journal article" date="2021" name="Proc. Natl. Acad. Sci. U.S.A.">
        <title>A Catalog of Tens of Thousands of Viruses from Human Metagenomes Reveals Hidden Associations with Chronic Diseases.</title>
        <authorList>
            <person name="Tisza M.J."/>
            <person name="Buck C.B."/>
        </authorList>
    </citation>
    <scope>NUCLEOTIDE SEQUENCE</scope>
    <source>
        <strain evidence="1">CtgN495</strain>
    </source>
</reference>